<reference evidence="9 10" key="1">
    <citation type="submission" date="2020-05" db="EMBL/GenBank/DDBJ databases">
        <title>Complete closed genome sequence of Defluviicoccus vanus.</title>
        <authorList>
            <person name="Bessarab I."/>
            <person name="Arumugam K."/>
            <person name="Maszenan A.M."/>
            <person name="Seviour R.J."/>
            <person name="Williams R.B."/>
        </authorList>
    </citation>
    <scope>NUCLEOTIDE SEQUENCE [LARGE SCALE GENOMIC DNA]</scope>
    <source>
        <strain evidence="9 10">Ben 114</strain>
    </source>
</reference>
<feature type="transmembrane region" description="Helical" evidence="8">
    <location>
        <begin position="34"/>
        <end position="52"/>
    </location>
</feature>
<keyword evidence="5 8" id="KW-0812">Transmembrane</keyword>
<feature type="transmembrane region" description="Helical" evidence="8">
    <location>
        <begin position="12"/>
        <end position="28"/>
    </location>
</feature>
<gene>
    <name evidence="9" type="ORF">HQ394_15430</name>
</gene>
<keyword evidence="4" id="KW-1003">Cell membrane</keyword>
<name>A0A7H1N428_9PROT</name>
<evidence type="ECO:0000313" key="10">
    <source>
        <dbReference type="Proteomes" id="UP000516369"/>
    </source>
</evidence>
<evidence type="ECO:0000256" key="1">
    <source>
        <dbReference type="ARBA" id="ARBA00004651"/>
    </source>
</evidence>
<accession>A0A7H1N428</accession>
<dbReference type="RefSeq" id="WP_190260942.1">
    <property type="nucleotide sequence ID" value="NZ_CP053923.1"/>
</dbReference>
<sequence length="359" mass="38525">MRISLHRIEQFIGLGVLIVLGTGCIIVLQPFLPALLWSTILSICTWPAFRWLEDRLNGRSTLAAAIMTAALALGLLVPLSILGGSVAENFSHFASRVLAVFENGPPPPPAWVGHLPIFGEELLKVWDGYAHDTARFIQSVSANLKPATAILFEVGSSIGHGILDLSLSVIVAFFFFRDGARGAVRLTVLIDKVAGARGRRLLDVAKQTMIGVVYGILGTALLQGALAAVGMRFAGVPGPLFLGLLTTIVALVPMGPPLVWVPVILWLLSLDHTTQAIFLIIWAIVVVFVVDNIIRPYFISLGSSLPLLLVYLGVVGGIVAFGFIGLFLGPTLLAVAYTIIREWTHSEELDEELTPAADI</sequence>
<evidence type="ECO:0000256" key="5">
    <source>
        <dbReference type="ARBA" id="ARBA00022692"/>
    </source>
</evidence>
<feature type="transmembrane region" description="Helical" evidence="8">
    <location>
        <begin position="240"/>
        <end position="269"/>
    </location>
</feature>
<dbReference type="AlphaFoldDB" id="A0A7H1N428"/>
<dbReference type="GO" id="GO:0005886">
    <property type="term" value="C:plasma membrane"/>
    <property type="evidence" value="ECO:0007669"/>
    <property type="project" value="UniProtKB-SubCell"/>
</dbReference>
<keyword evidence="3" id="KW-0813">Transport</keyword>
<evidence type="ECO:0000256" key="8">
    <source>
        <dbReference type="SAM" id="Phobius"/>
    </source>
</evidence>
<feature type="transmembrane region" description="Helical" evidence="8">
    <location>
        <begin position="64"/>
        <end position="87"/>
    </location>
</feature>
<dbReference type="InterPro" id="IPR002549">
    <property type="entry name" value="AI-2E-like"/>
</dbReference>
<evidence type="ECO:0000256" key="3">
    <source>
        <dbReference type="ARBA" id="ARBA00022448"/>
    </source>
</evidence>
<protein>
    <submittedName>
        <fullName evidence="9">AI-2E family transporter</fullName>
    </submittedName>
</protein>
<feature type="transmembrane region" description="Helical" evidence="8">
    <location>
        <begin position="158"/>
        <end position="176"/>
    </location>
</feature>
<evidence type="ECO:0000256" key="6">
    <source>
        <dbReference type="ARBA" id="ARBA00022989"/>
    </source>
</evidence>
<dbReference type="Pfam" id="PF01594">
    <property type="entry name" value="AI-2E_transport"/>
    <property type="match status" value="1"/>
</dbReference>
<feature type="transmembrane region" description="Helical" evidence="8">
    <location>
        <begin position="276"/>
        <end position="298"/>
    </location>
</feature>
<feature type="transmembrane region" description="Helical" evidence="8">
    <location>
        <begin position="209"/>
        <end position="234"/>
    </location>
</feature>
<evidence type="ECO:0000256" key="7">
    <source>
        <dbReference type="ARBA" id="ARBA00023136"/>
    </source>
</evidence>
<keyword evidence="6 8" id="KW-1133">Transmembrane helix</keyword>
<dbReference type="EMBL" id="CP053923">
    <property type="protein sequence ID" value="QNT70464.1"/>
    <property type="molecule type" value="Genomic_DNA"/>
</dbReference>
<comment type="similarity">
    <text evidence="2">Belongs to the autoinducer-2 exporter (AI-2E) (TC 2.A.86) family.</text>
</comment>
<dbReference type="PROSITE" id="PS51257">
    <property type="entry name" value="PROKAR_LIPOPROTEIN"/>
    <property type="match status" value="1"/>
</dbReference>
<feature type="transmembrane region" description="Helical" evidence="8">
    <location>
        <begin position="310"/>
        <end position="340"/>
    </location>
</feature>
<dbReference type="Proteomes" id="UP000516369">
    <property type="component" value="Chromosome"/>
</dbReference>
<evidence type="ECO:0000256" key="4">
    <source>
        <dbReference type="ARBA" id="ARBA00022475"/>
    </source>
</evidence>
<dbReference type="PANTHER" id="PTHR21716">
    <property type="entry name" value="TRANSMEMBRANE PROTEIN"/>
    <property type="match status" value="1"/>
</dbReference>
<dbReference type="PANTHER" id="PTHR21716:SF67">
    <property type="entry name" value="TRANSPORT PROTEIN YDIK-RELATED"/>
    <property type="match status" value="1"/>
</dbReference>
<evidence type="ECO:0000313" key="9">
    <source>
        <dbReference type="EMBL" id="QNT70464.1"/>
    </source>
</evidence>
<proteinExistence type="inferred from homology"/>
<dbReference type="KEGG" id="dvn:HQ394_15430"/>
<organism evidence="9 10">
    <name type="scientific">Defluviicoccus vanus</name>
    <dbReference type="NCBI Taxonomy" id="111831"/>
    <lineage>
        <taxon>Bacteria</taxon>
        <taxon>Pseudomonadati</taxon>
        <taxon>Pseudomonadota</taxon>
        <taxon>Alphaproteobacteria</taxon>
        <taxon>Rhodospirillales</taxon>
        <taxon>Rhodospirillaceae</taxon>
        <taxon>Defluviicoccus</taxon>
    </lineage>
</organism>
<keyword evidence="7 8" id="KW-0472">Membrane</keyword>
<keyword evidence="10" id="KW-1185">Reference proteome</keyword>
<comment type="subcellular location">
    <subcellularLocation>
        <location evidence="1">Cell membrane</location>
        <topology evidence="1">Multi-pass membrane protein</topology>
    </subcellularLocation>
</comment>
<evidence type="ECO:0000256" key="2">
    <source>
        <dbReference type="ARBA" id="ARBA00009773"/>
    </source>
</evidence>